<name>A0ABN3KV22_9MICO</name>
<keyword evidence="3" id="KW-1185">Reference proteome</keyword>
<accession>A0ABN3KV22</accession>
<gene>
    <name evidence="2" type="ORF">GCM10009858_04700</name>
</gene>
<evidence type="ECO:0000313" key="3">
    <source>
        <dbReference type="Proteomes" id="UP001500730"/>
    </source>
</evidence>
<protein>
    <submittedName>
        <fullName evidence="2">Uncharacterized protein</fullName>
    </submittedName>
</protein>
<comment type="caution">
    <text evidence="2">The sequence shown here is derived from an EMBL/GenBank/DDBJ whole genome shotgun (WGS) entry which is preliminary data.</text>
</comment>
<proteinExistence type="predicted"/>
<evidence type="ECO:0000256" key="1">
    <source>
        <dbReference type="SAM" id="Phobius"/>
    </source>
</evidence>
<dbReference type="EMBL" id="BAAARE010000002">
    <property type="protein sequence ID" value="GAA2470468.1"/>
    <property type="molecule type" value="Genomic_DNA"/>
</dbReference>
<evidence type="ECO:0000313" key="2">
    <source>
        <dbReference type="EMBL" id="GAA2470468.1"/>
    </source>
</evidence>
<sequence>METELFVHFAEIAGVFVGFGALISLRSAHVTDVHDVVYLEAVLALGVWVVVSALVPVVVSRYGVVGHALWLPAALLALAIWVVFLVSFTRRPETRALNRSVERLDRFFPVVGRARSIERSREMTEHALRCRAHDIVACPRFAQHVADLTEGHAPKARIADWS</sequence>
<keyword evidence="1" id="KW-0812">Transmembrane</keyword>
<keyword evidence="1" id="KW-0472">Membrane</keyword>
<feature type="transmembrane region" description="Helical" evidence="1">
    <location>
        <begin position="6"/>
        <end position="25"/>
    </location>
</feature>
<organism evidence="2 3">
    <name type="scientific">Terrabacter carboxydivorans</name>
    <dbReference type="NCBI Taxonomy" id="619730"/>
    <lineage>
        <taxon>Bacteria</taxon>
        <taxon>Bacillati</taxon>
        <taxon>Actinomycetota</taxon>
        <taxon>Actinomycetes</taxon>
        <taxon>Micrococcales</taxon>
        <taxon>Intrasporangiaceae</taxon>
        <taxon>Terrabacter</taxon>
    </lineage>
</organism>
<reference evidence="2 3" key="1">
    <citation type="journal article" date="2019" name="Int. J. Syst. Evol. Microbiol.">
        <title>The Global Catalogue of Microorganisms (GCM) 10K type strain sequencing project: providing services to taxonomists for standard genome sequencing and annotation.</title>
        <authorList>
            <consortium name="The Broad Institute Genomics Platform"/>
            <consortium name="The Broad Institute Genome Sequencing Center for Infectious Disease"/>
            <person name="Wu L."/>
            <person name="Ma J."/>
        </authorList>
    </citation>
    <scope>NUCLEOTIDE SEQUENCE [LARGE SCALE GENOMIC DNA]</scope>
    <source>
        <strain evidence="2 3">JCM 16259</strain>
    </source>
</reference>
<keyword evidence="1" id="KW-1133">Transmembrane helix</keyword>
<feature type="transmembrane region" description="Helical" evidence="1">
    <location>
        <begin position="37"/>
        <end position="57"/>
    </location>
</feature>
<feature type="transmembrane region" description="Helical" evidence="1">
    <location>
        <begin position="69"/>
        <end position="89"/>
    </location>
</feature>
<dbReference type="RefSeq" id="WP_344252595.1">
    <property type="nucleotide sequence ID" value="NZ_BAAARE010000002.1"/>
</dbReference>
<dbReference type="Proteomes" id="UP001500730">
    <property type="component" value="Unassembled WGS sequence"/>
</dbReference>